<dbReference type="InterPro" id="IPR013087">
    <property type="entry name" value="Znf_C2H2_type"/>
</dbReference>
<dbReference type="AlphaFoldDB" id="A0A8K0RVN8"/>
<dbReference type="EMBL" id="JAGPXF010000006">
    <property type="protein sequence ID" value="KAH7239363.1"/>
    <property type="molecule type" value="Genomic_DNA"/>
</dbReference>
<reference evidence="2" key="1">
    <citation type="journal article" date="2021" name="Nat. Commun.">
        <title>Genetic determinants of endophytism in the Arabidopsis root mycobiome.</title>
        <authorList>
            <person name="Mesny F."/>
            <person name="Miyauchi S."/>
            <person name="Thiergart T."/>
            <person name="Pickel B."/>
            <person name="Atanasova L."/>
            <person name="Karlsson M."/>
            <person name="Huettel B."/>
            <person name="Barry K.W."/>
            <person name="Haridas S."/>
            <person name="Chen C."/>
            <person name="Bauer D."/>
            <person name="Andreopoulos W."/>
            <person name="Pangilinan J."/>
            <person name="LaButti K."/>
            <person name="Riley R."/>
            <person name="Lipzen A."/>
            <person name="Clum A."/>
            <person name="Drula E."/>
            <person name="Henrissat B."/>
            <person name="Kohler A."/>
            <person name="Grigoriev I.V."/>
            <person name="Martin F.M."/>
            <person name="Hacquard S."/>
        </authorList>
    </citation>
    <scope>NUCLEOTIDE SEQUENCE</scope>
    <source>
        <strain evidence="2">MPI-SDFR-AT-0068</strain>
    </source>
</reference>
<dbReference type="InterPro" id="IPR058925">
    <property type="entry name" value="zf-C2H2_AcuF"/>
</dbReference>
<evidence type="ECO:0000313" key="3">
    <source>
        <dbReference type="Proteomes" id="UP000813427"/>
    </source>
</evidence>
<evidence type="ECO:0000259" key="1">
    <source>
        <dbReference type="PROSITE" id="PS00028"/>
    </source>
</evidence>
<dbReference type="Proteomes" id="UP000813427">
    <property type="component" value="Unassembled WGS sequence"/>
</dbReference>
<gene>
    <name evidence="2" type="ORF">BKA59DRAFT_558702</name>
</gene>
<keyword evidence="3" id="KW-1185">Reference proteome</keyword>
<accession>A0A8K0RVN8</accession>
<evidence type="ECO:0000313" key="2">
    <source>
        <dbReference type="EMBL" id="KAH7239363.1"/>
    </source>
</evidence>
<dbReference type="OrthoDB" id="6133115at2759"/>
<comment type="caution">
    <text evidence="2">The sequence shown here is derived from an EMBL/GenBank/DDBJ whole genome shotgun (WGS) entry which is preliminary data.</text>
</comment>
<dbReference type="PANTHER" id="PTHR35391:SF7">
    <property type="entry name" value="C2H2-TYPE DOMAIN-CONTAINING PROTEIN"/>
    <property type="match status" value="1"/>
</dbReference>
<dbReference type="SMART" id="SM00355">
    <property type="entry name" value="ZnF_C2H2"/>
    <property type="match status" value="3"/>
</dbReference>
<dbReference type="Pfam" id="PF26082">
    <property type="entry name" value="zf-C2H2_AcuF"/>
    <property type="match status" value="1"/>
</dbReference>
<organism evidence="2 3">
    <name type="scientific">Fusarium tricinctum</name>
    <dbReference type="NCBI Taxonomy" id="61284"/>
    <lineage>
        <taxon>Eukaryota</taxon>
        <taxon>Fungi</taxon>
        <taxon>Dikarya</taxon>
        <taxon>Ascomycota</taxon>
        <taxon>Pezizomycotina</taxon>
        <taxon>Sordariomycetes</taxon>
        <taxon>Hypocreomycetidae</taxon>
        <taxon>Hypocreales</taxon>
        <taxon>Nectriaceae</taxon>
        <taxon>Fusarium</taxon>
        <taxon>Fusarium tricinctum species complex</taxon>
    </lineage>
</organism>
<dbReference type="PROSITE" id="PS00028">
    <property type="entry name" value="ZINC_FINGER_C2H2_1"/>
    <property type="match status" value="1"/>
</dbReference>
<dbReference type="Gene3D" id="1.20.120.1020">
    <property type="entry name" value="Prion-inhibition and propagation, HeLo domain"/>
    <property type="match status" value="1"/>
</dbReference>
<protein>
    <recommendedName>
        <fullName evidence="1">C2H2-type domain-containing protein</fullName>
    </recommendedName>
</protein>
<sequence length="507" mass="56833">MATSSSHSVADYVLASLNGFEDLCDAPHIWESSLQSDSSQRNDTEPTSLLKLKDEQSRFMVWSRNVGAHRSGHSSLDHRLRDASNIRDHIIQILCDLIELLGDTKEILERKAAPNHQQQLSLDILIDDSDDEGFPLAGLSVASELSQILLSIAESIDCLFRLSVTINNHFPHDHLKDASSTDCSHFESYDIKYVRKRFSTASDVITERLGKANSRRRQYFKYRELRRNKLASGQDDIDDHTAEITDGPSSQGLSLTDFFPSELQEADAEPTTPSTSYAMSDTIPGQQHVPALPEGARDGSFECPFCFLMISAPSEGLWKKHVFSDLGPYICLELDCPAPDQDFQYRHQWIDHVRKYHWKIWTCCLGCDNTFISLESVVAHLTQVHSEAVTMASFKSLLSICEKPKPVDDSAECPLCKEILNSFEQYQRHVAYHQEDLALVTLAHMSPSRIIPGGQGYLSGISLKGTYARILSQHHGSEAIKVYSHTPEELPDIWVPLGSINKETGSN</sequence>
<proteinExistence type="predicted"/>
<dbReference type="PANTHER" id="PTHR35391">
    <property type="entry name" value="C2H2-TYPE DOMAIN-CONTAINING PROTEIN-RELATED"/>
    <property type="match status" value="1"/>
</dbReference>
<feature type="domain" description="C2H2-type" evidence="1">
    <location>
        <begin position="363"/>
        <end position="385"/>
    </location>
</feature>
<name>A0A8K0RVN8_9HYPO</name>
<dbReference type="InterPro" id="IPR038305">
    <property type="entry name" value="HeLo_sf"/>
</dbReference>